<dbReference type="Pfam" id="PF20180">
    <property type="entry name" value="UQCC2_CBP6"/>
    <property type="match status" value="1"/>
</dbReference>
<sequence length="127" mass="13772">MAATRYRRSLKLCEEWPVEATKRGRDLGAFLRQRVAQAFREGESTQAREEDCMLLDKSAGWLAQGKSPALNPTQVSIGQKLSPSEAAAWSSTVLLNVVVCRPLLVCEPSAAGPRLGPPEGHGILMVV</sequence>
<reference evidence="7" key="1">
    <citation type="submission" date="2021-09" db="EMBL/GenBank/DDBJ databases">
        <title>The genome of Mauremys mutica provides insights into the evolution of semi-aquatic lifestyle.</title>
        <authorList>
            <person name="Gong S."/>
            <person name="Gao Y."/>
        </authorList>
    </citation>
    <scope>NUCLEOTIDE SEQUENCE</scope>
    <source>
        <strain evidence="7">MM-2020</strain>
        <tissue evidence="7">Muscle</tissue>
    </source>
</reference>
<evidence type="ECO:0000256" key="2">
    <source>
        <dbReference type="ARBA" id="ARBA00022946"/>
    </source>
</evidence>
<accession>A0A9D3X314</accession>
<evidence type="ECO:0000313" key="8">
    <source>
        <dbReference type="Proteomes" id="UP000827986"/>
    </source>
</evidence>
<dbReference type="EMBL" id="JAHDVG010000483">
    <property type="protein sequence ID" value="KAH1171790.1"/>
    <property type="molecule type" value="Genomic_DNA"/>
</dbReference>
<protein>
    <recommendedName>
        <fullName evidence="6">Mitochondrial nucleoid factor 1</fullName>
    </recommendedName>
    <alternativeName>
        <fullName evidence="5">Mitochondrial protein M19</fullName>
    </alternativeName>
</protein>
<keyword evidence="3" id="KW-0496">Mitochondrion</keyword>
<keyword evidence="4" id="KW-1135">Mitochondrion nucleoid</keyword>
<gene>
    <name evidence="7" type="ORF">KIL84_007408</name>
</gene>
<evidence type="ECO:0000256" key="6">
    <source>
        <dbReference type="ARBA" id="ARBA00032983"/>
    </source>
</evidence>
<evidence type="ECO:0000256" key="3">
    <source>
        <dbReference type="ARBA" id="ARBA00023128"/>
    </source>
</evidence>
<dbReference type="PANTHER" id="PTHR34260:SF1">
    <property type="entry name" value="UBIQUINOL-CYTOCHROME-C REDUCTASE COMPLEX ASSEMBLY FACTOR 2"/>
    <property type="match status" value="1"/>
</dbReference>
<dbReference type="GO" id="GO:0042645">
    <property type="term" value="C:mitochondrial nucleoid"/>
    <property type="evidence" value="ECO:0007669"/>
    <property type="project" value="UniProtKB-SubCell"/>
</dbReference>
<keyword evidence="2" id="KW-0809">Transit peptide</keyword>
<organism evidence="7 8">
    <name type="scientific">Mauremys mutica</name>
    <name type="common">yellowpond turtle</name>
    <dbReference type="NCBI Taxonomy" id="74926"/>
    <lineage>
        <taxon>Eukaryota</taxon>
        <taxon>Metazoa</taxon>
        <taxon>Chordata</taxon>
        <taxon>Craniata</taxon>
        <taxon>Vertebrata</taxon>
        <taxon>Euteleostomi</taxon>
        <taxon>Archelosauria</taxon>
        <taxon>Testudinata</taxon>
        <taxon>Testudines</taxon>
        <taxon>Cryptodira</taxon>
        <taxon>Durocryptodira</taxon>
        <taxon>Testudinoidea</taxon>
        <taxon>Geoemydidae</taxon>
        <taxon>Geoemydinae</taxon>
        <taxon>Mauremys</taxon>
    </lineage>
</organism>
<dbReference type="AlphaFoldDB" id="A0A9D3X314"/>
<dbReference type="Proteomes" id="UP000827986">
    <property type="component" value="Unassembled WGS sequence"/>
</dbReference>
<comment type="caution">
    <text evidence="7">The sequence shown here is derived from an EMBL/GenBank/DDBJ whole genome shotgun (WGS) entry which is preliminary data.</text>
</comment>
<comment type="subcellular location">
    <subcellularLocation>
        <location evidence="1">Mitochondrion matrix</location>
        <location evidence="1">Mitochondrion nucleoid</location>
    </subcellularLocation>
</comment>
<keyword evidence="8" id="KW-1185">Reference proteome</keyword>
<dbReference type="PANTHER" id="PTHR34260">
    <property type="entry name" value="UBIQUINOL-CYTOCHROME-C REDUCTASE COMPLEX ASSEMBLY FACTOR 2"/>
    <property type="match status" value="1"/>
</dbReference>
<evidence type="ECO:0000313" key="7">
    <source>
        <dbReference type="EMBL" id="KAH1171790.1"/>
    </source>
</evidence>
<name>A0A9D3X314_9SAUR</name>
<proteinExistence type="predicted"/>
<evidence type="ECO:0000256" key="1">
    <source>
        <dbReference type="ARBA" id="ARBA00004436"/>
    </source>
</evidence>
<evidence type="ECO:0000256" key="5">
    <source>
        <dbReference type="ARBA" id="ARBA00031206"/>
    </source>
</evidence>
<dbReference type="InterPro" id="IPR037698">
    <property type="entry name" value="UQCC2"/>
</dbReference>
<dbReference type="GO" id="GO:0034551">
    <property type="term" value="P:mitochondrial respiratory chain complex III assembly"/>
    <property type="evidence" value="ECO:0007669"/>
    <property type="project" value="TreeGrafter"/>
</dbReference>
<evidence type="ECO:0000256" key="4">
    <source>
        <dbReference type="ARBA" id="ARBA00023271"/>
    </source>
</evidence>